<proteinExistence type="predicted"/>
<evidence type="ECO:0000313" key="2">
    <source>
        <dbReference type="EMBL" id="GFC85337.1"/>
    </source>
</evidence>
<comment type="caution">
    <text evidence="2">The sequence shown here is derived from an EMBL/GenBank/DDBJ whole genome shotgun (WGS) entry which is preliminary data.</text>
</comment>
<feature type="region of interest" description="Disordered" evidence="1">
    <location>
        <begin position="1"/>
        <end position="113"/>
    </location>
</feature>
<organism evidence="2">
    <name type="scientific">Tanacetum cinerariifolium</name>
    <name type="common">Dalmatian daisy</name>
    <name type="synonym">Chrysanthemum cinerariifolium</name>
    <dbReference type="NCBI Taxonomy" id="118510"/>
    <lineage>
        <taxon>Eukaryota</taxon>
        <taxon>Viridiplantae</taxon>
        <taxon>Streptophyta</taxon>
        <taxon>Embryophyta</taxon>
        <taxon>Tracheophyta</taxon>
        <taxon>Spermatophyta</taxon>
        <taxon>Magnoliopsida</taxon>
        <taxon>eudicotyledons</taxon>
        <taxon>Gunneridae</taxon>
        <taxon>Pentapetalae</taxon>
        <taxon>asterids</taxon>
        <taxon>campanulids</taxon>
        <taxon>Asterales</taxon>
        <taxon>Asteraceae</taxon>
        <taxon>Asteroideae</taxon>
        <taxon>Anthemideae</taxon>
        <taxon>Anthemidinae</taxon>
        <taxon>Tanacetum</taxon>
    </lineage>
</organism>
<feature type="non-terminal residue" evidence="2">
    <location>
        <position position="1"/>
    </location>
</feature>
<reference evidence="2" key="1">
    <citation type="journal article" date="2019" name="Sci. Rep.">
        <title>Draft genome of Tanacetum cinerariifolium, the natural source of mosquito coil.</title>
        <authorList>
            <person name="Yamashiro T."/>
            <person name="Shiraishi A."/>
            <person name="Satake H."/>
            <person name="Nakayama K."/>
        </authorList>
    </citation>
    <scope>NUCLEOTIDE SEQUENCE</scope>
</reference>
<dbReference type="EMBL" id="BKCJ011099432">
    <property type="protein sequence ID" value="GFC85337.1"/>
    <property type="molecule type" value="Genomic_DNA"/>
</dbReference>
<feature type="non-terminal residue" evidence="2">
    <location>
        <position position="113"/>
    </location>
</feature>
<feature type="compositionally biased region" description="Basic and acidic residues" evidence="1">
    <location>
        <begin position="61"/>
        <end position="88"/>
    </location>
</feature>
<protein>
    <submittedName>
        <fullName evidence="2">Uncharacterized protein</fullName>
    </submittedName>
</protein>
<dbReference type="AlphaFoldDB" id="A0A699RJW7"/>
<evidence type="ECO:0000256" key="1">
    <source>
        <dbReference type="SAM" id="MobiDB-lite"/>
    </source>
</evidence>
<accession>A0A699RJW7</accession>
<sequence length="113" mass="12592">PNVDAPAIVLAPVNPDHAPAQPVEEDAKEEEEDPKEDSEEDSEEEPKDDDDDMEMDDEAETAWKRLGKMEKFMSERIDTEGRIKKKDAAIATSGIDDDDDTAPMDSQPHEPRG</sequence>
<feature type="compositionally biased region" description="Acidic residues" evidence="1">
    <location>
        <begin position="23"/>
        <end position="60"/>
    </location>
</feature>
<gene>
    <name evidence="2" type="ORF">Tci_857307</name>
</gene>
<name>A0A699RJW7_TANCI</name>